<evidence type="ECO:0000256" key="2">
    <source>
        <dbReference type="ARBA" id="ARBA00023125"/>
    </source>
</evidence>
<reference evidence="8 9" key="1">
    <citation type="submission" date="2018-08" db="EMBL/GenBank/DDBJ databases">
        <title>A genome reference for cultivated species of the human gut microbiota.</title>
        <authorList>
            <person name="Zou Y."/>
            <person name="Xue W."/>
            <person name="Luo G."/>
        </authorList>
    </citation>
    <scope>NUCLEOTIDE SEQUENCE [LARGE SCALE GENOMIC DNA]</scope>
    <source>
        <strain evidence="6 8">AF19-13AC</strain>
        <strain evidence="7 9">TM09-12</strain>
    </source>
</reference>
<evidence type="ECO:0000256" key="3">
    <source>
        <dbReference type="ARBA" id="ARBA00023163"/>
    </source>
</evidence>
<dbReference type="GO" id="GO:0003677">
    <property type="term" value="F:DNA binding"/>
    <property type="evidence" value="ECO:0007669"/>
    <property type="project" value="UniProtKB-KW"/>
</dbReference>
<keyword evidence="3" id="KW-0804">Transcription</keyword>
<comment type="caution">
    <text evidence="7">The sequence shown here is derived from an EMBL/GenBank/DDBJ whole genome shotgun (WGS) entry which is preliminary data.</text>
</comment>
<dbReference type="Pfam" id="PF00027">
    <property type="entry name" value="cNMP_binding"/>
    <property type="match status" value="1"/>
</dbReference>
<evidence type="ECO:0000256" key="1">
    <source>
        <dbReference type="ARBA" id="ARBA00023015"/>
    </source>
</evidence>
<feature type="domain" description="HTH crp-type" evidence="5">
    <location>
        <begin position="152"/>
        <end position="219"/>
    </location>
</feature>
<dbReference type="InterPro" id="IPR018490">
    <property type="entry name" value="cNMP-bd_dom_sf"/>
</dbReference>
<evidence type="ECO:0000259" key="5">
    <source>
        <dbReference type="Pfam" id="PF13545"/>
    </source>
</evidence>
<accession>A0A374PAP0</accession>
<evidence type="ECO:0000313" key="6">
    <source>
        <dbReference type="EMBL" id="RGD68867.1"/>
    </source>
</evidence>
<dbReference type="InterPro" id="IPR014710">
    <property type="entry name" value="RmlC-like_jellyroll"/>
</dbReference>
<dbReference type="Pfam" id="PF13545">
    <property type="entry name" value="HTH_Crp_2"/>
    <property type="match status" value="1"/>
</dbReference>
<keyword evidence="1" id="KW-0805">Transcription regulation</keyword>
<dbReference type="EMBL" id="QTJW01000013">
    <property type="protein sequence ID" value="RGD68867.1"/>
    <property type="molecule type" value="Genomic_DNA"/>
</dbReference>
<dbReference type="InterPro" id="IPR036388">
    <property type="entry name" value="WH-like_DNA-bd_sf"/>
</dbReference>
<feature type="domain" description="Cyclic nucleotide-binding" evidence="4">
    <location>
        <begin position="19"/>
        <end position="116"/>
    </location>
</feature>
<evidence type="ECO:0000313" key="8">
    <source>
        <dbReference type="Proteomes" id="UP000261023"/>
    </source>
</evidence>
<gene>
    <name evidence="6" type="ORF">DWX31_19015</name>
    <name evidence="7" type="ORF">DXD79_04505</name>
</gene>
<organism evidence="7 9">
    <name type="scientific">Hungatella hathewayi</name>
    <dbReference type="NCBI Taxonomy" id="154046"/>
    <lineage>
        <taxon>Bacteria</taxon>
        <taxon>Bacillati</taxon>
        <taxon>Bacillota</taxon>
        <taxon>Clostridia</taxon>
        <taxon>Lachnospirales</taxon>
        <taxon>Lachnospiraceae</taxon>
        <taxon>Hungatella</taxon>
    </lineage>
</organism>
<keyword evidence="2" id="KW-0238">DNA-binding</keyword>
<dbReference type="Gene3D" id="2.60.120.10">
    <property type="entry name" value="Jelly Rolls"/>
    <property type="match status" value="1"/>
</dbReference>
<dbReference type="CDD" id="cd00038">
    <property type="entry name" value="CAP_ED"/>
    <property type="match status" value="1"/>
</dbReference>
<proteinExistence type="predicted"/>
<dbReference type="InterPro" id="IPR000595">
    <property type="entry name" value="cNMP-bd_dom"/>
</dbReference>
<evidence type="ECO:0000259" key="4">
    <source>
        <dbReference type="Pfam" id="PF00027"/>
    </source>
</evidence>
<dbReference type="InterPro" id="IPR036390">
    <property type="entry name" value="WH_DNA-bd_sf"/>
</dbReference>
<dbReference type="AlphaFoldDB" id="A0A374PAP0"/>
<dbReference type="Proteomes" id="UP000261023">
    <property type="component" value="Unassembled WGS sequence"/>
</dbReference>
<dbReference type="EMBL" id="QSON01000002">
    <property type="protein sequence ID" value="RGJ06563.1"/>
    <property type="molecule type" value="Genomic_DNA"/>
</dbReference>
<dbReference type="OrthoDB" id="663011at2"/>
<evidence type="ECO:0000313" key="7">
    <source>
        <dbReference type="EMBL" id="RGJ06563.1"/>
    </source>
</evidence>
<dbReference type="InterPro" id="IPR012318">
    <property type="entry name" value="HTH_CRP"/>
</dbReference>
<protein>
    <submittedName>
        <fullName evidence="7">Crp/Fnr family transcriptional regulator</fullName>
    </submittedName>
</protein>
<dbReference type="SUPFAM" id="SSF46785">
    <property type="entry name" value="Winged helix' DNA-binding domain"/>
    <property type="match status" value="1"/>
</dbReference>
<sequence>MTMEPYQIREDFIRYGVRKEAKKNQYLFDPSREGCDNICFLDEGIAALTRINDDGEEHIYLYFGEKRLVGFANALVKHFPYDWQRYITPSPFWITAKTNCVYYSMRAKQFESMMDSSPYFTQCVLGATTLNYLELVNKIQWMMDGDKTAQFCKWLLTYCIKKQGKSMIPKAFSFVEVANYLGMHPVTVSRIARKLRETGILAREDGCLIIQDEEKLRAMTMLQNG</sequence>
<dbReference type="GO" id="GO:0006355">
    <property type="term" value="P:regulation of DNA-templated transcription"/>
    <property type="evidence" value="ECO:0007669"/>
    <property type="project" value="InterPro"/>
</dbReference>
<dbReference type="SUPFAM" id="SSF51206">
    <property type="entry name" value="cAMP-binding domain-like"/>
    <property type="match status" value="1"/>
</dbReference>
<dbReference type="Proteomes" id="UP000263014">
    <property type="component" value="Unassembled WGS sequence"/>
</dbReference>
<name>A0A374PAP0_9FIRM</name>
<evidence type="ECO:0000313" key="9">
    <source>
        <dbReference type="Proteomes" id="UP000263014"/>
    </source>
</evidence>
<dbReference type="Gene3D" id="1.10.10.10">
    <property type="entry name" value="Winged helix-like DNA-binding domain superfamily/Winged helix DNA-binding domain"/>
    <property type="match status" value="1"/>
</dbReference>